<protein>
    <recommendedName>
        <fullName evidence="8">L-ornithine N(alpha)-acyltransferase</fullName>
        <ecNumber evidence="7">2.3.2.30</ecNumber>
    </recommendedName>
</protein>
<accession>A0A3P4B538</accession>
<gene>
    <name evidence="11" type="ORF">PIGHUM_03491</name>
</gene>
<evidence type="ECO:0000256" key="4">
    <source>
        <dbReference type="ARBA" id="ARBA00023098"/>
    </source>
</evidence>
<evidence type="ECO:0000256" key="5">
    <source>
        <dbReference type="ARBA" id="ARBA00023315"/>
    </source>
</evidence>
<evidence type="ECO:0000313" key="12">
    <source>
        <dbReference type="Proteomes" id="UP000277294"/>
    </source>
</evidence>
<dbReference type="Gene3D" id="3.40.630.30">
    <property type="match status" value="1"/>
</dbReference>
<dbReference type="PANTHER" id="PTHR37323">
    <property type="entry name" value="GCN5-RELATED N-ACETYLTRANSFERASE"/>
    <property type="match status" value="1"/>
</dbReference>
<dbReference type="Pfam" id="PF13444">
    <property type="entry name" value="Acetyltransf_5"/>
    <property type="match status" value="1"/>
</dbReference>
<comment type="similarity">
    <text evidence="6">Belongs to the acetyltransferase family. OlsB subfamily.</text>
</comment>
<reference evidence="11 12" key="1">
    <citation type="submission" date="2018-10" db="EMBL/GenBank/DDBJ databases">
        <authorList>
            <person name="Criscuolo A."/>
        </authorList>
    </citation>
    <scope>NUCLEOTIDE SEQUENCE [LARGE SCALE GENOMIC DNA]</scope>
    <source>
        <strain evidence="11">DnA1</strain>
    </source>
</reference>
<dbReference type="OrthoDB" id="9787072at2"/>
<keyword evidence="12" id="KW-1185">Reference proteome</keyword>
<name>A0A3P4B538_9BURK</name>
<keyword evidence="5" id="KW-0012">Acyltransferase</keyword>
<dbReference type="EMBL" id="UWPJ01000026">
    <property type="protein sequence ID" value="VCU71407.1"/>
    <property type="molecule type" value="Genomic_DNA"/>
</dbReference>
<evidence type="ECO:0000256" key="1">
    <source>
        <dbReference type="ARBA" id="ARBA00005189"/>
    </source>
</evidence>
<dbReference type="GO" id="GO:0006629">
    <property type="term" value="P:lipid metabolic process"/>
    <property type="evidence" value="ECO:0007669"/>
    <property type="project" value="UniProtKB-KW"/>
</dbReference>
<comment type="function">
    <text evidence="9">Catalyzes the first step in the biosynthesis of ornithine lipids, which are phosphorus-free membrane lipids. Catalyzes the 3-hydroxyacyl-acyl carrier protein-dependent acylation of ornithine to form lyso-ornithine lipid (LOL).</text>
</comment>
<evidence type="ECO:0000313" key="11">
    <source>
        <dbReference type="EMBL" id="VCU71407.1"/>
    </source>
</evidence>
<evidence type="ECO:0000256" key="7">
    <source>
        <dbReference type="ARBA" id="ARBA00039058"/>
    </source>
</evidence>
<dbReference type="Proteomes" id="UP000277294">
    <property type="component" value="Unassembled WGS sequence"/>
</dbReference>
<dbReference type="GO" id="GO:0043810">
    <property type="term" value="F:ornithine-acyl [acyl carrier protein] N-acyltransferase activity"/>
    <property type="evidence" value="ECO:0007669"/>
    <property type="project" value="UniProtKB-EC"/>
</dbReference>
<evidence type="ECO:0000256" key="2">
    <source>
        <dbReference type="ARBA" id="ARBA00022516"/>
    </source>
</evidence>
<sequence>MLEFTRIEAPRSPASGLDDGPVLAVGLARSWEEVRQAQRLRYEVFTEDMGAVFPGAVGGIDEDRFDAWCEHLIVRELDTDRVVGTYRILAPEQARLAGGYYSESEFDLSGLAPIRSELVEFGRSCTHRDYRSGSVIMLLWSGLAEFLRRSGHRYVFGCASVSLRDDGATAAGVYRSVASHIESARELRVTPLHGLPMERLDCRLPVRVPPLIKGYLKTGARVCGEPAWDADFNTADFPMLLSMDALDDRYRRHFGLDTHTSRQS</sequence>
<evidence type="ECO:0000256" key="6">
    <source>
        <dbReference type="ARBA" id="ARBA00038095"/>
    </source>
</evidence>
<dbReference type="PANTHER" id="PTHR37323:SF1">
    <property type="entry name" value="L-ORNITHINE N(ALPHA)-ACYLTRANSFERASE"/>
    <property type="match status" value="1"/>
</dbReference>
<keyword evidence="3" id="KW-0808">Transferase</keyword>
<evidence type="ECO:0000256" key="3">
    <source>
        <dbReference type="ARBA" id="ARBA00022679"/>
    </source>
</evidence>
<comment type="catalytic activity">
    <reaction evidence="10">
        <text>a (3R)-hydroxyacyl-[ACP] + L-ornithine = a lyso-ornithine lipid + holo-[ACP] + H(+)</text>
        <dbReference type="Rhea" id="RHEA:20633"/>
        <dbReference type="Rhea" id="RHEA-COMP:9685"/>
        <dbReference type="Rhea" id="RHEA-COMP:9945"/>
        <dbReference type="ChEBI" id="CHEBI:15378"/>
        <dbReference type="ChEBI" id="CHEBI:46911"/>
        <dbReference type="ChEBI" id="CHEBI:64479"/>
        <dbReference type="ChEBI" id="CHEBI:78827"/>
        <dbReference type="ChEBI" id="CHEBI:138482"/>
        <dbReference type="EC" id="2.3.2.30"/>
    </reaction>
    <physiologicalReaction direction="left-to-right" evidence="10">
        <dbReference type="Rhea" id="RHEA:20634"/>
    </physiologicalReaction>
</comment>
<proteinExistence type="inferred from homology"/>
<dbReference type="EC" id="2.3.2.30" evidence="7"/>
<dbReference type="SUPFAM" id="SSF55729">
    <property type="entry name" value="Acyl-CoA N-acyltransferases (Nat)"/>
    <property type="match status" value="1"/>
</dbReference>
<keyword evidence="4" id="KW-0443">Lipid metabolism</keyword>
<keyword evidence="2" id="KW-0444">Lipid biosynthesis</keyword>
<evidence type="ECO:0000256" key="8">
    <source>
        <dbReference type="ARBA" id="ARBA00039866"/>
    </source>
</evidence>
<dbReference type="InterPro" id="IPR052351">
    <property type="entry name" value="Ornithine_N-alpha-AT"/>
</dbReference>
<evidence type="ECO:0000256" key="9">
    <source>
        <dbReference type="ARBA" id="ARBA00045724"/>
    </source>
</evidence>
<dbReference type="RefSeq" id="WP_124080925.1">
    <property type="nucleotide sequence ID" value="NZ_UWPJ01000026.1"/>
</dbReference>
<evidence type="ECO:0000256" key="10">
    <source>
        <dbReference type="ARBA" id="ARBA00047785"/>
    </source>
</evidence>
<comment type="pathway">
    <text evidence="1">Lipid metabolism.</text>
</comment>
<dbReference type="InterPro" id="IPR016181">
    <property type="entry name" value="Acyl_CoA_acyltransferase"/>
</dbReference>
<organism evidence="11 12">
    <name type="scientific">Pigmentiphaga humi</name>
    <dbReference type="NCBI Taxonomy" id="2478468"/>
    <lineage>
        <taxon>Bacteria</taxon>
        <taxon>Pseudomonadati</taxon>
        <taxon>Pseudomonadota</taxon>
        <taxon>Betaproteobacteria</taxon>
        <taxon>Burkholderiales</taxon>
        <taxon>Alcaligenaceae</taxon>
        <taxon>Pigmentiphaga</taxon>
    </lineage>
</organism>
<dbReference type="AlphaFoldDB" id="A0A3P4B538"/>